<dbReference type="EMBL" id="JBHSDI010000001">
    <property type="protein sequence ID" value="MFC4257671.1"/>
    <property type="molecule type" value="Genomic_DNA"/>
</dbReference>
<dbReference type="Gene3D" id="1.10.10.10">
    <property type="entry name" value="Winged helix-like DNA-binding domain superfamily/Winged helix DNA-binding domain"/>
    <property type="match status" value="1"/>
</dbReference>
<dbReference type="InterPro" id="IPR036390">
    <property type="entry name" value="WH_DNA-bd_sf"/>
</dbReference>
<organism evidence="5 6">
    <name type="scientific">Marinobacter lacisalsi</name>
    <dbReference type="NCBI Taxonomy" id="475979"/>
    <lineage>
        <taxon>Bacteria</taxon>
        <taxon>Pseudomonadati</taxon>
        <taxon>Pseudomonadota</taxon>
        <taxon>Gammaproteobacteria</taxon>
        <taxon>Pseudomonadales</taxon>
        <taxon>Marinobacteraceae</taxon>
        <taxon>Marinobacter</taxon>
    </lineage>
</organism>
<dbReference type="InterPro" id="IPR000524">
    <property type="entry name" value="Tscrpt_reg_HTH_GntR"/>
</dbReference>
<gene>
    <name evidence="5" type="ORF">ACFOZ5_01360</name>
</gene>
<dbReference type="PANTHER" id="PTHR43537">
    <property type="entry name" value="TRANSCRIPTIONAL REGULATOR, GNTR FAMILY"/>
    <property type="match status" value="1"/>
</dbReference>
<keyword evidence="6" id="KW-1185">Reference proteome</keyword>
<dbReference type="PANTHER" id="PTHR43537:SF53">
    <property type="entry name" value="HTH-TYPE TRANSCRIPTIONAL REPRESSOR NANR"/>
    <property type="match status" value="1"/>
</dbReference>
<keyword evidence="3" id="KW-0804">Transcription</keyword>
<dbReference type="Proteomes" id="UP001595798">
    <property type="component" value="Unassembled WGS sequence"/>
</dbReference>
<dbReference type="InterPro" id="IPR011711">
    <property type="entry name" value="GntR_C"/>
</dbReference>
<dbReference type="SMART" id="SM00895">
    <property type="entry name" value="FCD"/>
    <property type="match status" value="1"/>
</dbReference>
<evidence type="ECO:0000256" key="1">
    <source>
        <dbReference type="ARBA" id="ARBA00023015"/>
    </source>
</evidence>
<protein>
    <submittedName>
        <fullName evidence="5">GntR family transcriptional regulator</fullName>
    </submittedName>
</protein>
<keyword evidence="1" id="KW-0805">Transcription regulation</keyword>
<dbReference type="Gene3D" id="1.20.120.530">
    <property type="entry name" value="GntR ligand-binding domain-like"/>
    <property type="match status" value="1"/>
</dbReference>
<evidence type="ECO:0000313" key="6">
    <source>
        <dbReference type="Proteomes" id="UP001595798"/>
    </source>
</evidence>
<evidence type="ECO:0000259" key="4">
    <source>
        <dbReference type="PROSITE" id="PS50949"/>
    </source>
</evidence>
<comment type="caution">
    <text evidence="5">The sequence shown here is derived from an EMBL/GenBank/DDBJ whole genome shotgun (WGS) entry which is preliminary data.</text>
</comment>
<dbReference type="InterPro" id="IPR036388">
    <property type="entry name" value="WH-like_DNA-bd_sf"/>
</dbReference>
<feature type="domain" description="HTH gntR-type" evidence="4">
    <location>
        <begin position="10"/>
        <end position="77"/>
    </location>
</feature>
<dbReference type="RefSeq" id="WP_379884913.1">
    <property type="nucleotide sequence ID" value="NZ_JBHSDI010000001.1"/>
</dbReference>
<keyword evidence="2" id="KW-0238">DNA-binding</keyword>
<dbReference type="SMART" id="SM00345">
    <property type="entry name" value="HTH_GNTR"/>
    <property type="match status" value="1"/>
</dbReference>
<dbReference type="Pfam" id="PF00392">
    <property type="entry name" value="GntR"/>
    <property type="match status" value="1"/>
</dbReference>
<dbReference type="SUPFAM" id="SSF46785">
    <property type="entry name" value="Winged helix' DNA-binding domain"/>
    <property type="match status" value="1"/>
</dbReference>
<evidence type="ECO:0000313" key="5">
    <source>
        <dbReference type="EMBL" id="MFC4257671.1"/>
    </source>
</evidence>
<dbReference type="PROSITE" id="PS50949">
    <property type="entry name" value="HTH_GNTR"/>
    <property type="match status" value="1"/>
</dbReference>
<name>A0ABV8QBF8_9GAMM</name>
<evidence type="ECO:0000256" key="3">
    <source>
        <dbReference type="ARBA" id="ARBA00023163"/>
    </source>
</evidence>
<sequence>MGTPLRTNKQKEVERIIESLSRAIAQHLLPPGTRLVEAQIVDSLNANRNHVQTALQRMALQKIVTTEPNRGAHVSQPTAQEAREIFVARRAIEGAVVKSITPGQMRKFSRQVDAHMKAEAKATHNSDRRAIVGELSAFHRLLGKISGNSVLADILDNLMVRSSLIVALYQRNDEPTCQHDEHCRILEALKDGEVDQAVTLMEYHLDHLEAELALDEDQDREIDLRSVLASV</sequence>
<evidence type="ECO:0000256" key="2">
    <source>
        <dbReference type="ARBA" id="ARBA00023125"/>
    </source>
</evidence>
<proteinExistence type="predicted"/>
<accession>A0ABV8QBF8</accession>
<reference evidence="6" key="1">
    <citation type="journal article" date="2019" name="Int. J. Syst. Evol. Microbiol.">
        <title>The Global Catalogue of Microorganisms (GCM) 10K type strain sequencing project: providing services to taxonomists for standard genome sequencing and annotation.</title>
        <authorList>
            <consortium name="The Broad Institute Genomics Platform"/>
            <consortium name="The Broad Institute Genome Sequencing Center for Infectious Disease"/>
            <person name="Wu L."/>
            <person name="Ma J."/>
        </authorList>
    </citation>
    <scope>NUCLEOTIDE SEQUENCE [LARGE SCALE GENOMIC DNA]</scope>
    <source>
        <strain evidence="6">CECT 7297</strain>
    </source>
</reference>
<dbReference type="SUPFAM" id="SSF48008">
    <property type="entry name" value="GntR ligand-binding domain-like"/>
    <property type="match status" value="1"/>
</dbReference>
<dbReference type="Pfam" id="PF07729">
    <property type="entry name" value="FCD"/>
    <property type="match status" value="1"/>
</dbReference>
<dbReference type="InterPro" id="IPR008920">
    <property type="entry name" value="TF_FadR/GntR_C"/>
</dbReference>